<sequence length="99" mass="11529">MLLHVSTHNYILEVALQMKHALQIKYASKRLKFIPRSTLPSLSQCQSNGLTQSDKAIMQRDKLSKKDRENNMIPFVFAEKVQIFHVHSSLSTNKRKEYN</sequence>
<reference evidence="1" key="2">
    <citation type="submission" date="2020-07" db="EMBL/GenBank/DDBJ databases">
        <authorList>
            <person name="Vera ALvarez R."/>
            <person name="Arias-Moreno D.M."/>
            <person name="Jimenez-Jacinto V."/>
            <person name="Jimenez-Bremont J.F."/>
            <person name="Swaminathan K."/>
            <person name="Moose S.P."/>
            <person name="Guerrero-Gonzalez M.L."/>
            <person name="Marino-Ramirez L."/>
            <person name="Landsman D."/>
            <person name="Rodriguez-Kessler M."/>
            <person name="Delgado-Sanchez P."/>
        </authorList>
    </citation>
    <scope>NUCLEOTIDE SEQUENCE</scope>
    <source>
        <tissue evidence="1">Cladode</tissue>
    </source>
</reference>
<reference evidence="1" key="1">
    <citation type="journal article" date="2013" name="J. Plant Res.">
        <title>Effect of fungi and light on seed germination of three Opuntia species from semiarid lands of central Mexico.</title>
        <authorList>
            <person name="Delgado-Sanchez P."/>
            <person name="Jimenez-Bremont J.F."/>
            <person name="Guerrero-Gonzalez Mde L."/>
            <person name="Flores J."/>
        </authorList>
    </citation>
    <scope>NUCLEOTIDE SEQUENCE</scope>
    <source>
        <tissue evidence="1">Cladode</tissue>
    </source>
</reference>
<dbReference type="AlphaFoldDB" id="A0A7C9ENQ7"/>
<evidence type="ECO:0000313" key="1">
    <source>
        <dbReference type="EMBL" id="MBA4673082.1"/>
    </source>
</evidence>
<accession>A0A7C9ENQ7</accession>
<name>A0A7C9ENQ7_OPUST</name>
<organism evidence="1">
    <name type="scientific">Opuntia streptacantha</name>
    <name type="common">Prickly pear cactus</name>
    <name type="synonym">Opuntia cardona</name>
    <dbReference type="NCBI Taxonomy" id="393608"/>
    <lineage>
        <taxon>Eukaryota</taxon>
        <taxon>Viridiplantae</taxon>
        <taxon>Streptophyta</taxon>
        <taxon>Embryophyta</taxon>
        <taxon>Tracheophyta</taxon>
        <taxon>Spermatophyta</taxon>
        <taxon>Magnoliopsida</taxon>
        <taxon>eudicotyledons</taxon>
        <taxon>Gunneridae</taxon>
        <taxon>Pentapetalae</taxon>
        <taxon>Caryophyllales</taxon>
        <taxon>Cactineae</taxon>
        <taxon>Cactaceae</taxon>
        <taxon>Opuntioideae</taxon>
        <taxon>Opuntia</taxon>
    </lineage>
</organism>
<dbReference type="EMBL" id="GISG01257563">
    <property type="protein sequence ID" value="MBA4673082.1"/>
    <property type="molecule type" value="Transcribed_RNA"/>
</dbReference>
<protein>
    <submittedName>
        <fullName evidence="1">Uncharacterized protein</fullName>
    </submittedName>
</protein>
<proteinExistence type="predicted"/>